<reference evidence="8" key="1">
    <citation type="journal article" date="2019" name="Int. J. Syst. Evol. Microbiol.">
        <title>The Global Catalogue of Microorganisms (GCM) 10K type strain sequencing project: providing services to taxonomists for standard genome sequencing and annotation.</title>
        <authorList>
            <consortium name="The Broad Institute Genomics Platform"/>
            <consortium name="The Broad Institute Genome Sequencing Center for Infectious Disease"/>
            <person name="Wu L."/>
            <person name="Ma J."/>
        </authorList>
    </citation>
    <scope>NUCLEOTIDE SEQUENCE [LARGE SCALE GENOMIC DNA]</scope>
    <source>
        <strain evidence="8">KCTC 42805</strain>
    </source>
</reference>
<keyword evidence="4" id="KW-0808">Transferase</keyword>
<evidence type="ECO:0000313" key="7">
    <source>
        <dbReference type="EMBL" id="MFD2572764.1"/>
    </source>
</evidence>
<proteinExistence type="predicted"/>
<evidence type="ECO:0000256" key="2">
    <source>
        <dbReference type="ARBA" id="ARBA00012438"/>
    </source>
</evidence>
<dbReference type="CDD" id="cd00130">
    <property type="entry name" value="PAS"/>
    <property type="match status" value="2"/>
</dbReference>
<comment type="caution">
    <text evidence="7">The sequence shown here is derived from an EMBL/GenBank/DDBJ whole genome shotgun (WGS) entry which is preliminary data.</text>
</comment>
<dbReference type="SUPFAM" id="SSF47384">
    <property type="entry name" value="Homodimeric domain of signal transducing histidine kinase"/>
    <property type="match status" value="1"/>
</dbReference>
<name>A0ABW5M7T3_9BACT</name>
<protein>
    <recommendedName>
        <fullName evidence="2">histidine kinase</fullName>
        <ecNumber evidence="2">2.7.13.3</ecNumber>
    </recommendedName>
</protein>
<dbReference type="Gene3D" id="3.30.565.10">
    <property type="entry name" value="Histidine kinase-like ATPase, C-terminal domain"/>
    <property type="match status" value="1"/>
</dbReference>
<dbReference type="Proteomes" id="UP001597469">
    <property type="component" value="Unassembled WGS sequence"/>
</dbReference>
<dbReference type="InterPro" id="IPR003594">
    <property type="entry name" value="HATPase_dom"/>
</dbReference>
<dbReference type="EC" id="2.7.13.3" evidence="2"/>
<comment type="catalytic activity">
    <reaction evidence="1">
        <text>ATP + protein L-histidine = ADP + protein N-phospho-L-histidine.</text>
        <dbReference type="EC" id="2.7.13.3"/>
    </reaction>
</comment>
<dbReference type="InterPro" id="IPR004358">
    <property type="entry name" value="Sig_transdc_His_kin-like_C"/>
</dbReference>
<keyword evidence="8" id="KW-1185">Reference proteome</keyword>
<dbReference type="CDD" id="cd00082">
    <property type="entry name" value="HisKA"/>
    <property type="match status" value="1"/>
</dbReference>
<dbReference type="InterPro" id="IPR036890">
    <property type="entry name" value="HATPase_C_sf"/>
</dbReference>
<dbReference type="PANTHER" id="PTHR43304">
    <property type="entry name" value="PHYTOCHROME-LIKE PROTEIN CPH1"/>
    <property type="match status" value="1"/>
</dbReference>
<dbReference type="InterPro" id="IPR052162">
    <property type="entry name" value="Sensor_kinase/Photoreceptor"/>
</dbReference>
<dbReference type="EMBL" id="JBHULN010000012">
    <property type="protein sequence ID" value="MFD2572764.1"/>
    <property type="molecule type" value="Genomic_DNA"/>
</dbReference>
<dbReference type="InterPro" id="IPR013656">
    <property type="entry name" value="PAS_4"/>
</dbReference>
<feature type="domain" description="Histidine kinase" evidence="6">
    <location>
        <begin position="675"/>
        <end position="918"/>
    </location>
</feature>
<dbReference type="InterPro" id="IPR005467">
    <property type="entry name" value="His_kinase_dom"/>
</dbReference>
<evidence type="ECO:0000256" key="4">
    <source>
        <dbReference type="ARBA" id="ARBA00022679"/>
    </source>
</evidence>
<organism evidence="7 8">
    <name type="scientific">Spirosoma soli</name>
    <dbReference type="NCBI Taxonomy" id="1770529"/>
    <lineage>
        <taxon>Bacteria</taxon>
        <taxon>Pseudomonadati</taxon>
        <taxon>Bacteroidota</taxon>
        <taxon>Cytophagia</taxon>
        <taxon>Cytophagales</taxon>
        <taxon>Cytophagaceae</taxon>
        <taxon>Spirosoma</taxon>
    </lineage>
</organism>
<dbReference type="PROSITE" id="PS50109">
    <property type="entry name" value="HIS_KIN"/>
    <property type="match status" value="1"/>
</dbReference>
<dbReference type="PANTHER" id="PTHR43304:SF1">
    <property type="entry name" value="PAC DOMAIN-CONTAINING PROTEIN"/>
    <property type="match status" value="1"/>
</dbReference>
<dbReference type="NCBIfam" id="TIGR00229">
    <property type="entry name" value="sensory_box"/>
    <property type="match status" value="2"/>
</dbReference>
<evidence type="ECO:0000256" key="1">
    <source>
        <dbReference type="ARBA" id="ARBA00000085"/>
    </source>
</evidence>
<dbReference type="Pfam" id="PF02518">
    <property type="entry name" value="HATPase_c"/>
    <property type="match status" value="1"/>
</dbReference>
<dbReference type="Gene3D" id="3.30.450.20">
    <property type="entry name" value="PAS domain"/>
    <property type="match status" value="5"/>
</dbReference>
<evidence type="ECO:0000256" key="5">
    <source>
        <dbReference type="ARBA" id="ARBA00022777"/>
    </source>
</evidence>
<dbReference type="PRINTS" id="PR00344">
    <property type="entry name" value="BCTRLSENSOR"/>
</dbReference>
<dbReference type="Gene3D" id="1.10.287.130">
    <property type="match status" value="1"/>
</dbReference>
<keyword evidence="5" id="KW-0418">Kinase</keyword>
<accession>A0ABW5M7T3</accession>
<evidence type="ECO:0000256" key="3">
    <source>
        <dbReference type="ARBA" id="ARBA00022553"/>
    </source>
</evidence>
<gene>
    <name evidence="7" type="ORF">ACFSUS_19140</name>
</gene>
<sequence>MNTALPADSLVPSGYLQHLLEAIPTAVIHLEAIRDDRNQLIDFNVYYSNTAGATIIGNHKPEAIIGKRWTALSATNSRNSALYARYTSVFDTGEPIQFEQRLGVDGDERWFEVSAAPYAGGVLVTFTNITARKQAEQNEQQKLMAQSQADRLQAVINAVQISIHLIRPLQDKDGEITDFAFTAVNPAFADTYTKVAPSALLGQAVSQWFPGYREEGLFGLYRQVYISGQPERFDIHYTNDGFNIWVDAKVSRLGDEILVTHTDYTALKQAELEIQLQNERLKFVTDSALTAIGLYSIIRDPDTHEVVDLRYELINGRAEQMTQRKADELIGHTMRQVFPGIERTGIWSKYKQLAETGEPLRYHNHYNYDGYDLWYEVQGVRKGELVVLSFLDITELKLAQEYNQQQAREFQQVLDNALTAISHFTAVRDESGQVIDFIYQSFNHTSEQFTGLKAEDIVGKRMLELFPGVRTSGVFDRWVQLMETGETMRFQDKYQFDGFDFWFDTQAVKWEEGFIQSYIDITPIKQAELAQQKQAELLNTVLDATLTSIACYETVRDETGRIVDFRFILANHIALEGLNMTTDELYGKTLCEVNPLLCNSPVFQQYVTVVETGQSTTMERPVQGRWYFVSVVKFGDGILTSSVDITENHNYRQQIEAANVELVRSNENLESFAYVASHDLQEPLRKIESFGDLLMNQYAHALDQPGVDMIGRMQAAAQRMSALIRDLLSYSRITTQKWAFQPHDLNLLIADVLGDLETTIQEKQAQIDVGELPTVMGDGRQLRQLFQNLLSNALKFVKTSETADPAIPQISVSACQVARESLPEAVAKSLVSTGAFSLRESQPCWAISVTDNGIGFAQSYAERIFGTFQRLHGRNQYPGTGIGLAIVKKVVENHGGVVTAQSQPEQGATFTVYLPAMT</sequence>
<dbReference type="InterPro" id="IPR000014">
    <property type="entry name" value="PAS"/>
</dbReference>
<dbReference type="SMART" id="SM00387">
    <property type="entry name" value="HATPase_c"/>
    <property type="match status" value="1"/>
</dbReference>
<dbReference type="SUPFAM" id="SSF55785">
    <property type="entry name" value="PYP-like sensor domain (PAS domain)"/>
    <property type="match status" value="5"/>
</dbReference>
<dbReference type="SMART" id="SM00388">
    <property type="entry name" value="HisKA"/>
    <property type="match status" value="1"/>
</dbReference>
<dbReference type="Pfam" id="PF00512">
    <property type="entry name" value="HisKA"/>
    <property type="match status" value="1"/>
</dbReference>
<dbReference type="Pfam" id="PF08448">
    <property type="entry name" value="PAS_4"/>
    <property type="match status" value="4"/>
</dbReference>
<keyword evidence="3" id="KW-0597">Phosphoprotein</keyword>
<dbReference type="InterPro" id="IPR003661">
    <property type="entry name" value="HisK_dim/P_dom"/>
</dbReference>
<evidence type="ECO:0000313" key="8">
    <source>
        <dbReference type="Proteomes" id="UP001597469"/>
    </source>
</evidence>
<dbReference type="InterPro" id="IPR035965">
    <property type="entry name" value="PAS-like_dom_sf"/>
</dbReference>
<dbReference type="InterPro" id="IPR036097">
    <property type="entry name" value="HisK_dim/P_sf"/>
</dbReference>
<evidence type="ECO:0000259" key="6">
    <source>
        <dbReference type="PROSITE" id="PS50109"/>
    </source>
</evidence>
<dbReference type="SUPFAM" id="SSF55874">
    <property type="entry name" value="ATPase domain of HSP90 chaperone/DNA topoisomerase II/histidine kinase"/>
    <property type="match status" value="1"/>
</dbReference>
<dbReference type="RefSeq" id="WP_381525354.1">
    <property type="nucleotide sequence ID" value="NZ_JBHULN010000012.1"/>
</dbReference>